<reference evidence="2 3" key="1">
    <citation type="submission" date="2024-09" db="EMBL/GenBank/DDBJ databases">
        <authorList>
            <person name="Sun Q."/>
            <person name="Mori K."/>
        </authorList>
    </citation>
    <scope>NUCLEOTIDE SEQUENCE [LARGE SCALE GENOMIC DNA]</scope>
    <source>
        <strain evidence="2 3">CCM 3426</strain>
    </source>
</reference>
<sequence length="175" mass="18531">MLGSLIMLAAVPAAAPAASAARADFTVFCAWSDSARTNPVEAYRFVPAPAQPPRPSARTHFAGYNNCTGSVSSGTATTGPVTVDASCAEPFPLESIETVTYTWNDGRSSVVDYVRVITTREVSGNLVRFRQKSVGLVTSGAGQGREVFRNTLFDPVIDCGAATTTMFGRTDHFTI</sequence>
<dbReference type="RefSeq" id="WP_189647689.1">
    <property type="nucleotide sequence ID" value="NZ_BMRC01000005.1"/>
</dbReference>
<evidence type="ECO:0000313" key="2">
    <source>
        <dbReference type="EMBL" id="MFB9208660.1"/>
    </source>
</evidence>
<gene>
    <name evidence="2" type="ORF">ACFFV7_46285</name>
</gene>
<evidence type="ECO:0000256" key="1">
    <source>
        <dbReference type="SAM" id="SignalP"/>
    </source>
</evidence>
<organism evidence="2 3">
    <name type="scientific">Nonomuraea spiralis</name>
    <dbReference type="NCBI Taxonomy" id="46182"/>
    <lineage>
        <taxon>Bacteria</taxon>
        <taxon>Bacillati</taxon>
        <taxon>Actinomycetota</taxon>
        <taxon>Actinomycetes</taxon>
        <taxon>Streptosporangiales</taxon>
        <taxon>Streptosporangiaceae</taxon>
        <taxon>Nonomuraea</taxon>
    </lineage>
</organism>
<keyword evidence="3" id="KW-1185">Reference proteome</keyword>
<comment type="caution">
    <text evidence="2">The sequence shown here is derived from an EMBL/GenBank/DDBJ whole genome shotgun (WGS) entry which is preliminary data.</text>
</comment>
<dbReference type="EMBL" id="JBHMEI010000078">
    <property type="protein sequence ID" value="MFB9208660.1"/>
    <property type="molecule type" value="Genomic_DNA"/>
</dbReference>
<name>A0ABV5IXG2_9ACTN</name>
<proteinExistence type="predicted"/>
<protein>
    <submittedName>
        <fullName evidence="2">Uncharacterized protein</fullName>
    </submittedName>
</protein>
<dbReference type="Proteomes" id="UP001589647">
    <property type="component" value="Unassembled WGS sequence"/>
</dbReference>
<accession>A0ABV5IXG2</accession>
<feature type="chain" id="PRO_5046672511" evidence="1">
    <location>
        <begin position="21"/>
        <end position="175"/>
    </location>
</feature>
<feature type="signal peptide" evidence="1">
    <location>
        <begin position="1"/>
        <end position="20"/>
    </location>
</feature>
<keyword evidence="1" id="KW-0732">Signal</keyword>
<evidence type="ECO:0000313" key="3">
    <source>
        <dbReference type="Proteomes" id="UP001589647"/>
    </source>
</evidence>